<protein>
    <submittedName>
        <fullName evidence="2">DegV family protein</fullName>
    </submittedName>
</protein>
<dbReference type="AlphaFoldDB" id="A0A9D9DHK7"/>
<name>A0A9D9DHK7_9BACL</name>
<reference evidence="2" key="2">
    <citation type="journal article" date="2021" name="PeerJ">
        <title>Extensive microbial diversity within the chicken gut microbiome revealed by metagenomics and culture.</title>
        <authorList>
            <person name="Gilroy R."/>
            <person name="Ravi A."/>
            <person name="Getino M."/>
            <person name="Pursley I."/>
            <person name="Horton D.L."/>
            <person name="Alikhan N.F."/>
            <person name="Baker D."/>
            <person name="Gharbi K."/>
            <person name="Hall N."/>
            <person name="Watson M."/>
            <person name="Adriaenssens E.M."/>
            <person name="Foster-Nyarko E."/>
            <person name="Jarju S."/>
            <person name="Secka A."/>
            <person name="Antonio M."/>
            <person name="Oren A."/>
            <person name="Chaudhuri R.R."/>
            <person name="La Ragione R."/>
            <person name="Hildebrand F."/>
            <person name="Pallen M.J."/>
        </authorList>
    </citation>
    <scope>NUCLEOTIDE SEQUENCE</scope>
    <source>
        <strain evidence="2">11159</strain>
    </source>
</reference>
<evidence type="ECO:0000256" key="1">
    <source>
        <dbReference type="ARBA" id="ARBA00023121"/>
    </source>
</evidence>
<dbReference type="InterPro" id="IPR003797">
    <property type="entry name" value="DegV"/>
</dbReference>
<dbReference type="Proteomes" id="UP000823613">
    <property type="component" value="Unassembled WGS sequence"/>
</dbReference>
<dbReference type="Gene3D" id="3.40.50.10170">
    <property type="match status" value="1"/>
</dbReference>
<dbReference type="EMBL" id="JADIMY010000045">
    <property type="protein sequence ID" value="MBO8427331.1"/>
    <property type="molecule type" value="Genomic_DNA"/>
</dbReference>
<dbReference type="InterPro" id="IPR050270">
    <property type="entry name" value="DegV_domain_contain"/>
</dbReference>
<accession>A0A9D9DHK7</accession>
<dbReference type="Pfam" id="PF02645">
    <property type="entry name" value="DegV"/>
    <property type="match status" value="1"/>
</dbReference>
<proteinExistence type="predicted"/>
<sequence length="279" mass="31183">MKFKIVVDSSSNLKSDYLVDKKDIGFSVAPLTIRLKDEEFIDDDKLDVSDMLKKINSSSEVGHSSCPSPNDFLKYFNEDESGYTFVATITSKLSGSYNSALVAKESSVDPSKVLVIDSLGTAGTIVLIVDKLVELIEKNLSFAEISKKILRFRDSLNLLFALDKFDNLVKNGRINKIVAFIANLASIKPLCYADNGDIKIKEKIRTFKGVLKRIVYNIGKMCEDTKNRVCIISHTNNLVSASLLKKEIEQSYEFKEVRIMDNRGLCAFYSLDGALIVTF</sequence>
<dbReference type="PANTHER" id="PTHR33434">
    <property type="entry name" value="DEGV DOMAIN-CONTAINING PROTEIN DR_1986-RELATED"/>
    <property type="match status" value="1"/>
</dbReference>
<dbReference type="Gene3D" id="3.30.1180.10">
    <property type="match status" value="1"/>
</dbReference>
<dbReference type="GO" id="GO:0008289">
    <property type="term" value="F:lipid binding"/>
    <property type="evidence" value="ECO:0007669"/>
    <property type="project" value="UniProtKB-KW"/>
</dbReference>
<evidence type="ECO:0000313" key="2">
    <source>
        <dbReference type="EMBL" id="MBO8427331.1"/>
    </source>
</evidence>
<evidence type="ECO:0000313" key="3">
    <source>
        <dbReference type="Proteomes" id="UP000823613"/>
    </source>
</evidence>
<gene>
    <name evidence="2" type="ORF">IAC58_02070</name>
</gene>
<dbReference type="SUPFAM" id="SSF82549">
    <property type="entry name" value="DAK1/DegV-like"/>
    <property type="match status" value="1"/>
</dbReference>
<organism evidence="2 3">
    <name type="scientific">Candidatus Onthovivens merdipullorum</name>
    <dbReference type="NCBI Taxonomy" id="2840889"/>
    <lineage>
        <taxon>Bacteria</taxon>
        <taxon>Bacillati</taxon>
        <taxon>Bacillota</taxon>
        <taxon>Bacilli</taxon>
        <taxon>Bacillales</taxon>
        <taxon>Candidatus Onthovivens</taxon>
    </lineage>
</organism>
<reference evidence="2" key="1">
    <citation type="submission" date="2020-10" db="EMBL/GenBank/DDBJ databases">
        <authorList>
            <person name="Gilroy R."/>
        </authorList>
    </citation>
    <scope>NUCLEOTIDE SEQUENCE</scope>
    <source>
        <strain evidence="2">11159</strain>
    </source>
</reference>
<dbReference type="PANTHER" id="PTHR33434:SF2">
    <property type="entry name" value="FATTY ACID-BINDING PROTEIN TM_1468"/>
    <property type="match status" value="1"/>
</dbReference>
<dbReference type="NCBIfam" id="TIGR00762">
    <property type="entry name" value="DegV"/>
    <property type="match status" value="1"/>
</dbReference>
<keyword evidence="1" id="KW-0446">Lipid-binding</keyword>
<dbReference type="InterPro" id="IPR043168">
    <property type="entry name" value="DegV_C"/>
</dbReference>
<dbReference type="PROSITE" id="PS51482">
    <property type="entry name" value="DEGV"/>
    <property type="match status" value="1"/>
</dbReference>
<comment type="caution">
    <text evidence="2">The sequence shown here is derived from an EMBL/GenBank/DDBJ whole genome shotgun (WGS) entry which is preliminary data.</text>
</comment>